<feature type="compositionally biased region" description="Low complexity" evidence="1">
    <location>
        <begin position="170"/>
        <end position="192"/>
    </location>
</feature>
<dbReference type="Proteomes" id="UP000289323">
    <property type="component" value="Unassembled WGS sequence"/>
</dbReference>
<sequence>MQRNPRFLGYCPYCQTSGPAELPTAQRVRHRPREESRPDNDPPPPPYSAIAPSADRSTPPPPPPPYTPSSPLPSSLSPAPPPQPEEKEDLTLSASSSPPGYTIHYLRHPPHPTPDTIQSLSLRYGIPAAVLRRHNNLPPDADYLLFARHTLRIPTAYITNNNTAGHPRQPSDSSSSSSSNSDSDSTSPSLSPHPVEDAAERARKTAIRRWMVACKEADYDVAVVYLEESGWALGEAVQRYWDDVAWEREHPLIPRSQYSGGGGRVGEKKGLERRQKDREARKGGAGGGALLGWWKS</sequence>
<evidence type="ECO:0000256" key="1">
    <source>
        <dbReference type="SAM" id="MobiDB-lite"/>
    </source>
</evidence>
<feature type="compositionally biased region" description="Pro residues" evidence="1">
    <location>
        <begin position="58"/>
        <end position="71"/>
    </location>
</feature>
<dbReference type="InterPro" id="IPR018392">
    <property type="entry name" value="LysM"/>
</dbReference>
<reference evidence="2 3" key="1">
    <citation type="submission" date="2018-04" db="EMBL/GenBank/DDBJ databases">
        <authorList>
            <person name="Huttner S."/>
            <person name="Dainat J."/>
        </authorList>
    </citation>
    <scope>NUCLEOTIDE SEQUENCE [LARGE SCALE GENOMIC DNA]</scope>
</reference>
<name>A0A3S4BK97_9PEZI</name>
<dbReference type="InterPro" id="IPR036779">
    <property type="entry name" value="LysM_dom_sf"/>
</dbReference>
<dbReference type="InterPro" id="IPR045030">
    <property type="entry name" value="LYSM1-4"/>
</dbReference>
<dbReference type="CDD" id="cd14273">
    <property type="entry name" value="UBA_TAP-C_like"/>
    <property type="match status" value="1"/>
</dbReference>
<accession>A0A3S4BK97</accession>
<protein>
    <submittedName>
        <fullName evidence="2">3e8c8863-4b5c-4c11-81f3-48ceb35269e1</fullName>
    </submittedName>
</protein>
<feature type="region of interest" description="Disordered" evidence="1">
    <location>
        <begin position="159"/>
        <end position="200"/>
    </location>
</feature>
<proteinExistence type="predicted"/>
<feature type="compositionally biased region" description="Basic and acidic residues" evidence="1">
    <location>
        <begin position="265"/>
        <end position="282"/>
    </location>
</feature>
<dbReference type="PANTHER" id="PTHR20932">
    <property type="entry name" value="LYSM AND PUTATIVE PEPTIDOGLYCAN-BINDING DOMAIN-CONTAINING PROTEIN"/>
    <property type="match status" value="1"/>
</dbReference>
<gene>
    <name evidence="2" type="ORF">TT172_LOCUS4848</name>
</gene>
<feature type="region of interest" description="Disordered" evidence="1">
    <location>
        <begin position="255"/>
        <end position="296"/>
    </location>
</feature>
<organism evidence="2 3">
    <name type="scientific">Thermothielavioides terrestris</name>
    <dbReference type="NCBI Taxonomy" id="2587410"/>
    <lineage>
        <taxon>Eukaryota</taxon>
        <taxon>Fungi</taxon>
        <taxon>Dikarya</taxon>
        <taxon>Ascomycota</taxon>
        <taxon>Pezizomycotina</taxon>
        <taxon>Sordariomycetes</taxon>
        <taxon>Sordariomycetidae</taxon>
        <taxon>Sordariales</taxon>
        <taxon>Chaetomiaceae</taxon>
        <taxon>Thermothielavioides</taxon>
    </lineage>
</organism>
<dbReference type="Gene3D" id="3.10.350.10">
    <property type="entry name" value="LysM domain"/>
    <property type="match status" value="1"/>
</dbReference>
<evidence type="ECO:0000313" key="3">
    <source>
        <dbReference type="Proteomes" id="UP000289323"/>
    </source>
</evidence>
<dbReference type="CDD" id="cd00118">
    <property type="entry name" value="LysM"/>
    <property type="match status" value="1"/>
</dbReference>
<evidence type="ECO:0000313" key="2">
    <source>
        <dbReference type="EMBL" id="SPQ22429.1"/>
    </source>
</evidence>
<feature type="compositionally biased region" description="Low complexity" evidence="1">
    <location>
        <begin position="48"/>
        <end position="57"/>
    </location>
</feature>
<feature type="region of interest" description="Disordered" evidence="1">
    <location>
        <begin position="1"/>
        <end position="118"/>
    </location>
</feature>
<dbReference type="EMBL" id="OUUZ01000009">
    <property type="protein sequence ID" value="SPQ22429.1"/>
    <property type="molecule type" value="Genomic_DNA"/>
</dbReference>
<dbReference type="PANTHER" id="PTHR20932:SF31">
    <property type="entry name" value="RING-TYPE DOMAIN-CONTAINING PROTEIN"/>
    <property type="match status" value="1"/>
</dbReference>
<dbReference type="AlphaFoldDB" id="A0A3S4BK97"/>